<organism evidence="1 2">
    <name type="scientific">Eumeta variegata</name>
    <name type="common">Bagworm moth</name>
    <name type="synonym">Eumeta japonica</name>
    <dbReference type="NCBI Taxonomy" id="151549"/>
    <lineage>
        <taxon>Eukaryota</taxon>
        <taxon>Metazoa</taxon>
        <taxon>Ecdysozoa</taxon>
        <taxon>Arthropoda</taxon>
        <taxon>Hexapoda</taxon>
        <taxon>Insecta</taxon>
        <taxon>Pterygota</taxon>
        <taxon>Neoptera</taxon>
        <taxon>Endopterygota</taxon>
        <taxon>Lepidoptera</taxon>
        <taxon>Glossata</taxon>
        <taxon>Ditrysia</taxon>
        <taxon>Tineoidea</taxon>
        <taxon>Psychidae</taxon>
        <taxon>Oiketicinae</taxon>
        <taxon>Eumeta</taxon>
    </lineage>
</organism>
<evidence type="ECO:0000313" key="1">
    <source>
        <dbReference type="EMBL" id="GBP28195.1"/>
    </source>
</evidence>
<comment type="caution">
    <text evidence="1">The sequence shown here is derived from an EMBL/GenBank/DDBJ whole genome shotgun (WGS) entry which is preliminary data.</text>
</comment>
<gene>
    <name evidence="1" type="ORF">EVAR_76290_1</name>
</gene>
<dbReference type="AlphaFoldDB" id="A0A4C1UP40"/>
<dbReference type="EMBL" id="BGZK01000203">
    <property type="protein sequence ID" value="GBP28195.1"/>
    <property type="molecule type" value="Genomic_DNA"/>
</dbReference>
<reference evidence="1 2" key="1">
    <citation type="journal article" date="2019" name="Commun. Biol.">
        <title>The bagworm genome reveals a unique fibroin gene that provides high tensile strength.</title>
        <authorList>
            <person name="Kono N."/>
            <person name="Nakamura H."/>
            <person name="Ohtoshi R."/>
            <person name="Tomita M."/>
            <person name="Numata K."/>
            <person name="Arakawa K."/>
        </authorList>
    </citation>
    <scope>NUCLEOTIDE SEQUENCE [LARGE SCALE GENOMIC DNA]</scope>
</reference>
<accession>A0A4C1UP40</accession>
<name>A0A4C1UP40_EUMVA</name>
<evidence type="ECO:0000313" key="2">
    <source>
        <dbReference type="Proteomes" id="UP000299102"/>
    </source>
</evidence>
<sequence>MIDSTIRLQHVYRTNGWSGPVYEALLRTSCSANGLSGHNVWRPCQSRRRTFNYCFSCGAPRRLCIRLADYARLWIRCATLKRKYRWARGPETPFKRDGRCGVAGENGFRWDRFAHLSYDRCVRELTKCVAKDAYGPSALAEPPPRAAPPGRAGVRRRLSRVPLVTERSGFISLQHKVLKGHSCGRARLEPTATPPVPYFRTFTAAASKIAARVKNSTVTQN</sequence>
<proteinExistence type="predicted"/>
<keyword evidence="2" id="KW-1185">Reference proteome</keyword>
<protein>
    <submittedName>
        <fullName evidence="1">Uncharacterized protein</fullName>
    </submittedName>
</protein>
<dbReference type="Proteomes" id="UP000299102">
    <property type="component" value="Unassembled WGS sequence"/>
</dbReference>